<dbReference type="Pfam" id="PF08309">
    <property type="entry name" value="LVIVD"/>
    <property type="match status" value="2"/>
</dbReference>
<name>A0A934K472_9BACT</name>
<evidence type="ECO:0008006" key="4">
    <source>
        <dbReference type="Google" id="ProtNLM"/>
    </source>
</evidence>
<keyword evidence="3" id="KW-1185">Reference proteome</keyword>
<evidence type="ECO:0000313" key="3">
    <source>
        <dbReference type="Proteomes" id="UP000612893"/>
    </source>
</evidence>
<protein>
    <recommendedName>
        <fullName evidence="4">Choice-of-anchor B family protein</fullName>
    </recommendedName>
</protein>
<keyword evidence="1" id="KW-0732">Signal</keyword>
<feature type="chain" id="PRO_5044876359" description="Choice-of-anchor B family protein" evidence="1">
    <location>
        <begin position="26"/>
        <end position="477"/>
    </location>
</feature>
<reference evidence="2" key="1">
    <citation type="submission" date="2020-10" db="EMBL/GenBank/DDBJ databases">
        <title>Ca. Dormibacterota MAGs.</title>
        <authorList>
            <person name="Montgomery K."/>
        </authorList>
    </citation>
    <scope>NUCLEOTIDE SEQUENCE [LARGE SCALE GENOMIC DNA]</scope>
    <source>
        <strain evidence="2">SC8812_S17_10</strain>
    </source>
</reference>
<dbReference type="EMBL" id="JAEKNR010000168">
    <property type="protein sequence ID" value="MBJ7599694.1"/>
    <property type="molecule type" value="Genomic_DNA"/>
</dbReference>
<dbReference type="AlphaFoldDB" id="A0A934K472"/>
<dbReference type="Proteomes" id="UP000612893">
    <property type="component" value="Unassembled WGS sequence"/>
</dbReference>
<sequence>MRLPVELAVAILLSASGFISSTAPALAIAGTTGTEPAEDAVHLVGHLPLDPAFNHGVTVHRGIAYVGSFQSSPSCPSRGVKAVDVTDPAHPRLLGTIGAHPYTNNEQTRVISAHTSRFRGDLLVTTLENCWWFGDGTTGVGAAGLEFWDVTKPLAPVRLGLFVSKNVAFGYGDVALIQRGAHIYAVGASSFSEVNTGLCDGLNCGLGPYRHNGVEGDVIIVDATDPAHPAKVGDWGAGKDGGLPFGFGFSPLPAPAGCQPPPGQPPLCRGRDASAWAHTVSVNRQGTHAYVGYRDDGLLILDISNPAHPRLVAQTPQDVNDEGNTHLGVATAHERITVASTEIYAPLAGGSAWGNAQLFDTSDLRHPVQVGTFATAHSKGPELPAGCDGTTFGVTTYCGYSAHQQLISGRTAYFAWYNDGLRVVDISRPSAPREVAHYAPPGVDYIWIAKVGNLVFAADVNRGLDVLRVPLDESGEG</sequence>
<gene>
    <name evidence="2" type="ORF">JF922_16655</name>
</gene>
<dbReference type="InterPro" id="IPR013211">
    <property type="entry name" value="LVIVD"/>
</dbReference>
<evidence type="ECO:0000313" key="2">
    <source>
        <dbReference type="EMBL" id="MBJ7599694.1"/>
    </source>
</evidence>
<proteinExistence type="predicted"/>
<dbReference type="RefSeq" id="WP_338203285.1">
    <property type="nucleotide sequence ID" value="NZ_JAEKNR010000168.1"/>
</dbReference>
<organism evidence="2 3">
    <name type="scientific">Candidatus Nephthysia bennettiae</name>
    <dbReference type="NCBI Taxonomy" id="3127016"/>
    <lineage>
        <taxon>Bacteria</taxon>
        <taxon>Bacillati</taxon>
        <taxon>Candidatus Dormiibacterota</taxon>
        <taxon>Candidatus Dormibacteria</taxon>
        <taxon>Candidatus Dormibacterales</taxon>
        <taxon>Candidatus Dormibacteraceae</taxon>
        <taxon>Candidatus Nephthysia</taxon>
    </lineage>
</organism>
<accession>A0A934K472</accession>
<comment type="caution">
    <text evidence="2">The sequence shown here is derived from an EMBL/GenBank/DDBJ whole genome shotgun (WGS) entry which is preliminary data.</text>
</comment>
<feature type="signal peptide" evidence="1">
    <location>
        <begin position="1"/>
        <end position="25"/>
    </location>
</feature>
<evidence type="ECO:0000256" key="1">
    <source>
        <dbReference type="SAM" id="SignalP"/>
    </source>
</evidence>